<reference evidence="2" key="2">
    <citation type="submission" date="2020-11" db="EMBL/GenBank/DDBJ databases">
        <authorList>
            <person name="McCartney M.A."/>
            <person name="Auch B."/>
            <person name="Kono T."/>
            <person name="Mallez S."/>
            <person name="Becker A."/>
            <person name="Gohl D.M."/>
            <person name="Silverstein K.A.T."/>
            <person name="Koren S."/>
            <person name="Bechman K.B."/>
            <person name="Herman A."/>
            <person name="Abrahante J.E."/>
            <person name="Garbe J."/>
        </authorList>
    </citation>
    <scope>NUCLEOTIDE SEQUENCE</scope>
    <source>
        <strain evidence="2">Duluth1</strain>
        <tissue evidence="2">Whole animal</tissue>
    </source>
</reference>
<keyword evidence="3" id="KW-1185">Reference proteome</keyword>
<gene>
    <name evidence="2" type="ORF">DPMN_153756</name>
</gene>
<accession>A0A9D4FM54</accession>
<dbReference type="Proteomes" id="UP000828390">
    <property type="component" value="Unassembled WGS sequence"/>
</dbReference>
<evidence type="ECO:0008006" key="4">
    <source>
        <dbReference type="Google" id="ProtNLM"/>
    </source>
</evidence>
<organism evidence="2 3">
    <name type="scientific">Dreissena polymorpha</name>
    <name type="common">Zebra mussel</name>
    <name type="synonym">Mytilus polymorpha</name>
    <dbReference type="NCBI Taxonomy" id="45954"/>
    <lineage>
        <taxon>Eukaryota</taxon>
        <taxon>Metazoa</taxon>
        <taxon>Spiralia</taxon>
        <taxon>Lophotrochozoa</taxon>
        <taxon>Mollusca</taxon>
        <taxon>Bivalvia</taxon>
        <taxon>Autobranchia</taxon>
        <taxon>Heteroconchia</taxon>
        <taxon>Euheterodonta</taxon>
        <taxon>Imparidentia</taxon>
        <taxon>Neoheterodontei</taxon>
        <taxon>Myida</taxon>
        <taxon>Dreissenoidea</taxon>
        <taxon>Dreissenidae</taxon>
        <taxon>Dreissena</taxon>
    </lineage>
</organism>
<protein>
    <recommendedName>
        <fullName evidence="4">Transposase</fullName>
    </recommendedName>
</protein>
<evidence type="ECO:0000313" key="3">
    <source>
        <dbReference type="Proteomes" id="UP000828390"/>
    </source>
</evidence>
<evidence type="ECO:0000313" key="2">
    <source>
        <dbReference type="EMBL" id="KAH3800129.1"/>
    </source>
</evidence>
<comment type="caution">
    <text evidence="2">The sequence shown here is derived from an EMBL/GenBank/DDBJ whole genome shotgun (WGS) entry which is preliminary data.</text>
</comment>
<dbReference type="EMBL" id="JAIWYP010000007">
    <property type="protein sequence ID" value="KAH3800129.1"/>
    <property type="molecule type" value="Genomic_DNA"/>
</dbReference>
<name>A0A9D4FM54_DREPO</name>
<sequence>MSVCFSYKRKFSKRGNKWTVYPVKVTKAYSYIEKLMVAAVNEYCIGQKRIYHPIKRQSGDPRNIASTIASIEPPPTAEHVAKRKSRLAKWRKNLN</sequence>
<feature type="region of interest" description="Disordered" evidence="1">
    <location>
        <begin position="75"/>
        <end position="95"/>
    </location>
</feature>
<feature type="compositionally biased region" description="Basic residues" evidence="1">
    <location>
        <begin position="81"/>
        <end position="95"/>
    </location>
</feature>
<proteinExistence type="predicted"/>
<dbReference type="AlphaFoldDB" id="A0A9D4FM54"/>
<reference evidence="2" key="1">
    <citation type="journal article" date="2019" name="bioRxiv">
        <title>The Genome of the Zebra Mussel, Dreissena polymorpha: A Resource for Invasive Species Research.</title>
        <authorList>
            <person name="McCartney M.A."/>
            <person name="Auch B."/>
            <person name="Kono T."/>
            <person name="Mallez S."/>
            <person name="Zhang Y."/>
            <person name="Obille A."/>
            <person name="Becker A."/>
            <person name="Abrahante J.E."/>
            <person name="Garbe J."/>
            <person name="Badalamenti J.P."/>
            <person name="Herman A."/>
            <person name="Mangelson H."/>
            <person name="Liachko I."/>
            <person name="Sullivan S."/>
            <person name="Sone E.D."/>
            <person name="Koren S."/>
            <person name="Silverstein K.A.T."/>
            <person name="Beckman K.B."/>
            <person name="Gohl D.M."/>
        </authorList>
    </citation>
    <scope>NUCLEOTIDE SEQUENCE</scope>
    <source>
        <strain evidence="2">Duluth1</strain>
        <tissue evidence="2">Whole animal</tissue>
    </source>
</reference>
<evidence type="ECO:0000256" key="1">
    <source>
        <dbReference type="SAM" id="MobiDB-lite"/>
    </source>
</evidence>